<dbReference type="InterPro" id="IPR003378">
    <property type="entry name" value="Fringe-like_glycosylTrfase"/>
</dbReference>
<evidence type="ECO:0000256" key="1">
    <source>
        <dbReference type="ARBA" id="ARBA00004606"/>
    </source>
</evidence>
<dbReference type="EMBL" id="CH963876">
    <property type="protein sequence ID" value="EDW76889.1"/>
    <property type="molecule type" value="Genomic_DNA"/>
</dbReference>
<sequence length="276" mass="32177">MPRFFSTRNKISICHPLNILWLCILCLVYLFTLRQDAASKARLVSLESPSAPSPRIFCVIVTYAYRHRVAFHIYHTWANQCDKYLFVSDDSHEVLEPAVFQNFNDKWQRMRAYMEYLYKYHINEGDWFLFANDDNFVIVDNLRLMLQKYSSDELIYFGCKLKNPQNQPYMLESSVMVLSHSALKRFALDALTNENLCSSKSLGNAAYEEFGRCLSNVNVIAGDSRDDNKLHRFLPFETTVHLGYKPLNASLEEHKYFIDRSFDEVPNVSSVATTRN</sequence>
<evidence type="ECO:0000256" key="2">
    <source>
        <dbReference type="ARBA" id="ARBA00004922"/>
    </source>
</evidence>
<dbReference type="InterPro" id="IPR026050">
    <property type="entry name" value="C1GALT1/C1GALT1_chp1"/>
</dbReference>
<dbReference type="InParanoid" id="B4MXX0"/>
<dbReference type="GO" id="GO:0000166">
    <property type="term" value="F:nucleotide binding"/>
    <property type="evidence" value="ECO:0007669"/>
    <property type="project" value="UniProtKB-KW"/>
</dbReference>
<dbReference type="KEGG" id="dwi:6642914"/>
<feature type="domain" description="Fringe-like glycosyltransferase" evidence="13">
    <location>
        <begin position="65"/>
        <end position="160"/>
    </location>
</feature>
<dbReference type="Gene3D" id="3.90.550.50">
    <property type="match status" value="1"/>
</dbReference>
<evidence type="ECO:0000259" key="13">
    <source>
        <dbReference type="Pfam" id="PF02434"/>
    </source>
</evidence>
<dbReference type="AlphaFoldDB" id="B4MXX0"/>
<evidence type="ECO:0000313" key="14">
    <source>
        <dbReference type="EMBL" id="EDW76889.1"/>
    </source>
</evidence>
<evidence type="ECO:0000256" key="7">
    <source>
        <dbReference type="ARBA" id="ARBA00022692"/>
    </source>
</evidence>
<protein>
    <recommendedName>
        <fullName evidence="4">N-acetylgalactosaminide beta-1,3-galactosyltransferase</fullName>
        <ecNumber evidence="4">2.4.1.122</ecNumber>
    </recommendedName>
</protein>
<evidence type="ECO:0000256" key="6">
    <source>
        <dbReference type="ARBA" id="ARBA00022679"/>
    </source>
</evidence>
<evidence type="ECO:0000256" key="8">
    <source>
        <dbReference type="ARBA" id="ARBA00022741"/>
    </source>
</evidence>
<dbReference type="Proteomes" id="UP000007798">
    <property type="component" value="Unassembled WGS sequence"/>
</dbReference>
<dbReference type="STRING" id="7260.B4MXX0"/>
<dbReference type="OrthoDB" id="414175at2759"/>
<dbReference type="Pfam" id="PF02434">
    <property type="entry name" value="Fringe"/>
    <property type="match status" value="1"/>
</dbReference>
<keyword evidence="8" id="KW-0547">Nucleotide-binding</keyword>
<keyword evidence="15" id="KW-1185">Reference proteome</keyword>
<keyword evidence="9" id="KW-0735">Signal-anchor</keyword>
<comment type="subcellular location">
    <subcellularLocation>
        <location evidence="1">Membrane</location>
        <topology evidence="1">Single-pass type II membrane protein</topology>
    </subcellularLocation>
</comment>
<keyword evidence="7 12" id="KW-0812">Transmembrane</keyword>
<gene>
    <name evidence="14" type="primary">Dwil\GK20685</name>
    <name evidence="14" type="ORF">Dwil_GK20685</name>
</gene>
<dbReference type="eggNOG" id="KOG2246">
    <property type="taxonomic scope" value="Eukaryota"/>
</dbReference>
<accession>B4MXX0</accession>
<name>B4MXX0_DROWI</name>
<dbReference type="PANTHER" id="PTHR23033:SF14">
    <property type="entry name" value="GLYCOPROTEIN-N-ACETYLGALACTOSAMINE 3-BETA-GALACTOSYLTRANSFERASE 1-RELATED"/>
    <property type="match status" value="1"/>
</dbReference>
<comment type="similarity">
    <text evidence="3">Belongs to the glycosyltransferase 31 family. Beta3-Gal-T subfamily.</text>
</comment>
<evidence type="ECO:0000313" key="15">
    <source>
        <dbReference type="Proteomes" id="UP000007798"/>
    </source>
</evidence>
<evidence type="ECO:0000256" key="11">
    <source>
        <dbReference type="ARBA" id="ARBA00023136"/>
    </source>
</evidence>
<comment type="pathway">
    <text evidence="2">Protein modification; protein glycosylation.</text>
</comment>
<proteinExistence type="inferred from homology"/>
<dbReference type="GO" id="GO:0016263">
    <property type="term" value="F:glycoprotein-N-acetylgalactosamine 3-beta-galactosyltransferase activity"/>
    <property type="evidence" value="ECO:0007669"/>
    <property type="project" value="UniProtKB-EC"/>
</dbReference>
<evidence type="ECO:0000256" key="9">
    <source>
        <dbReference type="ARBA" id="ARBA00022968"/>
    </source>
</evidence>
<dbReference type="PANTHER" id="PTHR23033">
    <property type="entry name" value="BETA1,3-GALACTOSYLTRANSFERASE"/>
    <property type="match status" value="1"/>
</dbReference>
<evidence type="ECO:0000256" key="12">
    <source>
        <dbReference type="SAM" id="Phobius"/>
    </source>
</evidence>
<keyword evidence="6 14" id="KW-0808">Transferase</keyword>
<dbReference type="EC" id="2.4.1.122" evidence="4"/>
<dbReference type="OMA" id="WFLYIND"/>
<dbReference type="PhylomeDB" id="B4MXX0"/>
<keyword evidence="5 14" id="KW-0328">Glycosyltransferase</keyword>
<keyword evidence="10 12" id="KW-1133">Transmembrane helix</keyword>
<evidence type="ECO:0000256" key="5">
    <source>
        <dbReference type="ARBA" id="ARBA00022676"/>
    </source>
</evidence>
<feature type="transmembrane region" description="Helical" evidence="12">
    <location>
        <begin position="12"/>
        <end position="32"/>
    </location>
</feature>
<evidence type="ECO:0000256" key="10">
    <source>
        <dbReference type="ARBA" id="ARBA00022989"/>
    </source>
</evidence>
<dbReference type="FunCoup" id="B4MXX0">
    <property type="interactions" value="36"/>
</dbReference>
<keyword evidence="11 12" id="KW-0472">Membrane</keyword>
<dbReference type="GO" id="GO:0016020">
    <property type="term" value="C:membrane"/>
    <property type="evidence" value="ECO:0007669"/>
    <property type="project" value="UniProtKB-SubCell"/>
</dbReference>
<evidence type="ECO:0000256" key="3">
    <source>
        <dbReference type="ARBA" id="ARBA00006462"/>
    </source>
</evidence>
<dbReference type="HOGENOM" id="CLU_035857_3_0_1"/>
<dbReference type="SMR" id="B4MXX0"/>
<organism evidence="14 15">
    <name type="scientific">Drosophila willistoni</name>
    <name type="common">Fruit fly</name>
    <dbReference type="NCBI Taxonomy" id="7260"/>
    <lineage>
        <taxon>Eukaryota</taxon>
        <taxon>Metazoa</taxon>
        <taxon>Ecdysozoa</taxon>
        <taxon>Arthropoda</taxon>
        <taxon>Hexapoda</taxon>
        <taxon>Insecta</taxon>
        <taxon>Pterygota</taxon>
        <taxon>Neoptera</taxon>
        <taxon>Endopterygota</taxon>
        <taxon>Diptera</taxon>
        <taxon>Brachycera</taxon>
        <taxon>Muscomorpha</taxon>
        <taxon>Ephydroidea</taxon>
        <taxon>Drosophilidae</taxon>
        <taxon>Drosophila</taxon>
        <taxon>Sophophora</taxon>
    </lineage>
</organism>
<evidence type="ECO:0000256" key="4">
    <source>
        <dbReference type="ARBA" id="ARBA00012557"/>
    </source>
</evidence>
<reference evidence="14 15" key="1">
    <citation type="journal article" date="2007" name="Nature">
        <title>Evolution of genes and genomes on the Drosophila phylogeny.</title>
        <authorList>
            <consortium name="Drosophila 12 Genomes Consortium"/>
            <person name="Clark A.G."/>
            <person name="Eisen M.B."/>
            <person name="Smith D.R."/>
            <person name="Bergman C.M."/>
            <person name="Oliver B."/>
            <person name="Markow T.A."/>
            <person name="Kaufman T.C."/>
            <person name="Kellis M."/>
            <person name="Gelbart W."/>
            <person name="Iyer V.N."/>
            <person name="Pollard D.A."/>
            <person name="Sackton T.B."/>
            <person name="Larracuente A.M."/>
            <person name="Singh N.D."/>
            <person name="Abad J.P."/>
            <person name="Abt D.N."/>
            <person name="Adryan B."/>
            <person name="Aguade M."/>
            <person name="Akashi H."/>
            <person name="Anderson W.W."/>
            <person name="Aquadro C.F."/>
            <person name="Ardell D.H."/>
            <person name="Arguello R."/>
            <person name="Artieri C.G."/>
            <person name="Barbash D.A."/>
            <person name="Barker D."/>
            <person name="Barsanti P."/>
            <person name="Batterham P."/>
            <person name="Batzoglou S."/>
            <person name="Begun D."/>
            <person name="Bhutkar A."/>
            <person name="Blanco E."/>
            <person name="Bosak S.A."/>
            <person name="Bradley R.K."/>
            <person name="Brand A.D."/>
            <person name="Brent M.R."/>
            <person name="Brooks A.N."/>
            <person name="Brown R.H."/>
            <person name="Butlin R.K."/>
            <person name="Caggese C."/>
            <person name="Calvi B.R."/>
            <person name="Bernardo de Carvalho A."/>
            <person name="Caspi A."/>
            <person name="Castrezana S."/>
            <person name="Celniker S.E."/>
            <person name="Chang J.L."/>
            <person name="Chapple C."/>
            <person name="Chatterji S."/>
            <person name="Chinwalla A."/>
            <person name="Civetta A."/>
            <person name="Clifton S.W."/>
            <person name="Comeron J.M."/>
            <person name="Costello J.C."/>
            <person name="Coyne J.A."/>
            <person name="Daub J."/>
            <person name="David R.G."/>
            <person name="Delcher A.L."/>
            <person name="Delehaunty K."/>
            <person name="Do C.B."/>
            <person name="Ebling H."/>
            <person name="Edwards K."/>
            <person name="Eickbush T."/>
            <person name="Evans J.D."/>
            <person name="Filipski A."/>
            <person name="Findeiss S."/>
            <person name="Freyhult E."/>
            <person name="Fulton L."/>
            <person name="Fulton R."/>
            <person name="Garcia A.C."/>
            <person name="Gardiner A."/>
            <person name="Garfield D.A."/>
            <person name="Garvin B.E."/>
            <person name="Gibson G."/>
            <person name="Gilbert D."/>
            <person name="Gnerre S."/>
            <person name="Godfrey J."/>
            <person name="Good R."/>
            <person name="Gotea V."/>
            <person name="Gravely B."/>
            <person name="Greenberg A.J."/>
            <person name="Griffiths-Jones S."/>
            <person name="Gross S."/>
            <person name="Guigo R."/>
            <person name="Gustafson E.A."/>
            <person name="Haerty W."/>
            <person name="Hahn M.W."/>
            <person name="Halligan D.L."/>
            <person name="Halpern A.L."/>
            <person name="Halter G.M."/>
            <person name="Han M.V."/>
            <person name="Heger A."/>
            <person name="Hillier L."/>
            <person name="Hinrichs A.S."/>
            <person name="Holmes I."/>
            <person name="Hoskins R.A."/>
            <person name="Hubisz M.J."/>
            <person name="Hultmark D."/>
            <person name="Huntley M.A."/>
            <person name="Jaffe D.B."/>
            <person name="Jagadeeshan S."/>
            <person name="Jeck W.R."/>
            <person name="Johnson J."/>
            <person name="Jones C.D."/>
            <person name="Jordan W.C."/>
            <person name="Karpen G.H."/>
            <person name="Kataoka E."/>
            <person name="Keightley P.D."/>
            <person name="Kheradpour P."/>
            <person name="Kirkness E.F."/>
            <person name="Koerich L.B."/>
            <person name="Kristiansen K."/>
            <person name="Kudrna D."/>
            <person name="Kulathinal R.J."/>
            <person name="Kumar S."/>
            <person name="Kwok R."/>
            <person name="Lander E."/>
            <person name="Langley C.H."/>
            <person name="Lapoint R."/>
            <person name="Lazzaro B.P."/>
            <person name="Lee S.J."/>
            <person name="Levesque L."/>
            <person name="Li R."/>
            <person name="Lin C.F."/>
            <person name="Lin M.F."/>
            <person name="Lindblad-Toh K."/>
            <person name="Llopart A."/>
            <person name="Long M."/>
            <person name="Low L."/>
            <person name="Lozovsky E."/>
            <person name="Lu J."/>
            <person name="Luo M."/>
            <person name="Machado C.A."/>
            <person name="Makalowski W."/>
            <person name="Marzo M."/>
            <person name="Matsuda M."/>
            <person name="Matzkin L."/>
            <person name="McAllister B."/>
            <person name="McBride C.S."/>
            <person name="McKernan B."/>
            <person name="McKernan K."/>
            <person name="Mendez-Lago M."/>
            <person name="Minx P."/>
            <person name="Mollenhauer M.U."/>
            <person name="Montooth K."/>
            <person name="Mount S.M."/>
            <person name="Mu X."/>
            <person name="Myers E."/>
            <person name="Negre B."/>
            <person name="Newfeld S."/>
            <person name="Nielsen R."/>
            <person name="Noor M.A."/>
            <person name="O'Grady P."/>
            <person name="Pachter L."/>
            <person name="Papaceit M."/>
            <person name="Parisi M.J."/>
            <person name="Parisi M."/>
            <person name="Parts L."/>
            <person name="Pedersen J.S."/>
            <person name="Pesole G."/>
            <person name="Phillippy A.M."/>
            <person name="Ponting C.P."/>
            <person name="Pop M."/>
            <person name="Porcelli D."/>
            <person name="Powell J.R."/>
            <person name="Prohaska S."/>
            <person name="Pruitt K."/>
            <person name="Puig M."/>
            <person name="Quesneville H."/>
            <person name="Ram K.R."/>
            <person name="Rand D."/>
            <person name="Rasmussen M.D."/>
            <person name="Reed L.K."/>
            <person name="Reenan R."/>
            <person name="Reily A."/>
            <person name="Remington K.A."/>
            <person name="Rieger T.T."/>
            <person name="Ritchie M.G."/>
            <person name="Robin C."/>
            <person name="Rogers Y.H."/>
            <person name="Rohde C."/>
            <person name="Rozas J."/>
            <person name="Rubenfield M.J."/>
            <person name="Ruiz A."/>
            <person name="Russo S."/>
            <person name="Salzberg S.L."/>
            <person name="Sanchez-Gracia A."/>
            <person name="Saranga D.J."/>
            <person name="Sato H."/>
            <person name="Schaeffer S.W."/>
            <person name="Schatz M.C."/>
            <person name="Schlenke T."/>
            <person name="Schwartz R."/>
            <person name="Segarra C."/>
            <person name="Singh R.S."/>
            <person name="Sirot L."/>
            <person name="Sirota M."/>
            <person name="Sisneros N.B."/>
            <person name="Smith C.D."/>
            <person name="Smith T.F."/>
            <person name="Spieth J."/>
            <person name="Stage D.E."/>
            <person name="Stark A."/>
            <person name="Stephan W."/>
            <person name="Strausberg R.L."/>
            <person name="Strempel S."/>
            <person name="Sturgill D."/>
            <person name="Sutton G."/>
            <person name="Sutton G.G."/>
            <person name="Tao W."/>
            <person name="Teichmann S."/>
            <person name="Tobari Y.N."/>
            <person name="Tomimura Y."/>
            <person name="Tsolas J.M."/>
            <person name="Valente V.L."/>
            <person name="Venter E."/>
            <person name="Venter J.C."/>
            <person name="Vicario S."/>
            <person name="Vieira F.G."/>
            <person name="Vilella A.J."/>
            <person name="Villasante A."/>
            <person name="Walenz B."/>
            <person name="Wang J."/>
            <person name="Wasserman M."/>
            <person name="Watts T."/>
            <person name="Wilson D."/>
            <person name="Wilson R.K."/>
            <person name="Wing R.A."/>
            <person name="Wolfner M.F."/>
            <person name="Wong A."/>
            <person name="Wong G.K."/>
            <person name="Wu C.I."/>
            <person name="Wu G."/>
            <person name="Yamamoto D."/>
            <person name="Yang H.P."/>
            <person name="Yang S.P."/>
            <person name="Yorke J.A."/>
            <person name="Yoshida K."/>
            <person name="Zdobnov E."/>
            <person name="Zhang P."/>
            <person name="Zhang Y."/>
            <person name="Zimin A.V."/>
            <person name="Baldwin J."/>
            <person name="Abdouelleil A."/>
            <person name="Abdulkadir J."/>
            <person name="Abebe A."/>
            <person name="Abera B."/>
            <person name="Abreu J."/>
            <person name="Acer S.C."/>
            <person name="Aftuck L."/>
            <person name="Alexander A."/>
            <person name="An P."/>
            <person name="Anderson E."/>
            <person name="Anderson S."/>
            <person name="Arachi H."/>
            <person name="Azer M."/>
            <person name="Bachantsang P."/>
            <person name="Barry A."/>
            <person name="Bayul T."/>
            <person name="Berlin A."/>
            <person name="Bessette D."/>
            <person name="Bloom T."/>
            <person name="Blye J."/>
            <person name="Boguslavskiy L."/>
            <person name="Bonnet C."/>
            <person name="Boukhgalter B."/>
            <person name="Bourzgui I."/>
            <person name="Brown A."/>
            <person name="Cahill P."/>
            <person name="Channer S."/>
            <person name="Cheshatsang Y."/>
            <person name="Chuda L."/>
            <person name="Citroen M."/>
            <person name="Collymore A."/>
            <person name="Cooke P."/>
            <person name="Costello M."/>
            <person name="D'Aco K."/>
            <person name="Daza R."/>
            <person name="De Haan G."/>
            <person name="DeGray S."/>
            <person name="DeMaso C."/>
            <person name="Dhargay N."/>
            <person name="Dooley K."/>
            <person name="Dooley E."/>
            <person name="Doricent M."/>
            <person name="Dorje P."/>
            <person name="Dorjee K."/>
            <person name="Dupes A."/>
            <person name="Elong R."/>
            <person name="Falk J."/>
            <person name="Farina A."/>
            <person name="Faro S."/>
            <person name="Ferguson D."/>
            <person name="Fisher S."/>
            <person name="Foley C.D."/>
            <person name="Franke A."/>
            <person name="Friedrich D."/>
            <person name="Gadbois L."/>
            <person name="Gearin G."/>
            <person name="Gearin C.R."/>
            <person name="Giannoukos G."/>
            <person name="Goode T."/>
            <person name="Graham J."/>
            <person name="Grandbois E."/>
            <person name="Grewal S."/>
            <person name="Gyaltsen K."/>
            <person name="Hafez N."/>
            <person name="Hagos B."/>
            <person name="Hall J."/>
            <person name="Henson C."/>
            <person name="Hollinger A."/>
            <person name="Honan T."/>
            <person name="Huard M.D."/>
            <person name="Hughes L."/>
            <person name="Hurhula B."/>
            <person name="Husby M.E."/>
            <person name="Kamat A."/>
            <person name="Kanga B."/>
            <person name="Kashin S."/>
            <person name="Khazanovich D."/>
            <person name="Kisner P."/>
            <person name="Lance K."/>
            <person name="Lara M."/>
            <person name="Lee W."/>
            <person name="Lennon N."/>
            <person name="Letendre F."/>
            <person name="LeVine R."/>
            <person name="Lipovsky A."/>
            <person name="Liu X."/>
            <person name="Liu J."/>
            <person name="Liu S."/>
            <person name="Lokyitsang T."/>
            <person name="Lokyitsang Y."/>
            <person name="Lubonja R."/>
            <person name="Lui A."/>
            <person name="MacDonald P."/>
            <person name="Magnisalis V."/>
            <person name="Maru K."/>
            <person name="Matthews C."/>
            <person name="McCusker W."/>
            <person name="McDonough S."/>
            <person name="Mehta T."/>
            <person name="Meldrim J."/>
            <person name="Meneus L."/>
            <person name="Mihai O."/>
            <person name="Mihalev A."/>
            <person name="Mihova T."/>
            <person name="Mittelman R."/>
            <person name="Mlenga V."/>
            <person name="Montmayeur A."/>
            <person name="Mulrain L."/>
            <person name="Navidi A."/>
            <person name="Naylor J."/>
            <person name="Negash T."/>
            <person name="Nguyen T."/>
            <person name="Nguyen N."/>
            <person name="Nicol R."/>
            <person name="Norbu C."/>
            <person name="Norbu N."/>
            <person name="Novod N."/>
            <person name="O'Neill B."/>
            <person name="Osman S."/>
            <person name="Markiewicz E."/>
            <person name="Oyono O.L."/>
            <person name="Patti C."/>
            <person name="Phunkhang P."/>
            <person name="Pierre F."/>
            <person name="Priest M."/>
            <person name="Raghuraman S."/>
            <person name="Rege F."/>
            <person name="Reyes R."/>
            <person name="Rise C."/>
            <person name="Rogov P."/>
            <person name="Ross K."/>
            <person name="Ryan E."/>
            <person name="Settipalli S."/>
            <person name="Shea T."/>
            <person name="Sherpa N."/>
            <person name="Shi L."/>
            <person name="Shih D."/>
            <person name="Sparrow T."/>
            <person name="Spaulding J."/>
            <person name="Stalker J."/>
            <person name="Stange-Thomann N."/>
            <person name="Stavropoulos S."/>
            <person name="Stone C."/>
            <person name="Strader C."/>
            <person name="Tesfaye S."/>
            <person name="Thomson T."/>
            <person name="Thoulutsang Y."/>
            <person name="Thoulutsang D."/>
            <person name="Topham K."/>
            <person name="Topping I."/>
            <person name="Tsamla T."/>
            <person name="Vassiliev H."/>
            <person name="Vo A."/>
            <person name="Wangchuk T."/>
            <person name="Wangdi T."/>
            <person name="Weiand M."/>
            <person name="Wilkinson J."/>
            <person name="Wilson A."/>
            <person name="Yadav S."/>
            <person name="Young G."/>
            <person name="Yu Q."/>
            <person name="Zembek L."/>
            <person name="Zhong D."/>
            <person name="Zimmer A."/>
            <person name="Zwirko Z."/>
            <person name="Jaffe D.B."/>
            <person name="Alvarez P."/>
            <person name="Brockman W."/>
            <person name="Butler J."/>
            <person name="Chin C."/>
            <person name="Gnerre S."/>
            <person name="Grabherr M."/>
            <person name="Kleber M."/>
            <person name="Mauceli E."/>
            <person name="MacCallum I."/>
        </authorList>
    </citation>
    <scope>NUCLEOTIDE SEQUENCE [LARGE SCALE GENOMIC DNA]</scope>
    <source>
        <strain evidence="15">Tucson 14030-0811.24</strain>
    </source>
</reference>